<dbReference type="Proteomes" id="UP000179266">
    <property type="component" value="Unassembled WGS sequence"/>
</dbReference>
<comment type="caution">
    <text evidence="5">The sequence shown here is derived from an EMBL/GenBank/DDBJ whole genome shotgun (WGS) entry which is preliminary data.</text>
</comment>
<dbReference type="EMBL" id="MGDD01000307">
    <property type="protein sequence ID" value="OGL42759.1"/>
    <property type="molecule type" value="Genomic_DNA"/>
</dbReference>
<dbReference type="PRINTS" id="PR00507">
    <property type="entry name" value="N12N6MTFRASE"/>
</dbReference>
<gene>
    <name evidence="5" type="ORF">A2161_08945</name>
</gene>
<dbReference type="PANTHER" id="PTHR33841:SF1">
    <property type="entry name" value="DNA METHYLTRANSFERASE A"/>
    <property type="match status" value="1"/>
</dbReference>
<comment type="catalytic activity">
    <reaction evidence="4">
        <text>a 2'-deoxyadenosine in DNA + S-adenosyl-L-methionine = an N(6)-methyl-2'-deoxyadenosine in DNA + S-adenosyl-L-homocysteine + H(+)</text>
        <dbReference type="Rhea" id="RHEA:15197"/>
        <dbReference type="Rhea" id="RHEA-COMP:12418"/>
        <dbReference type="Rhea" id="RHEA-COMP:12419"/>
        <dbReference type="ChEBI" id="CHEBI:15378"/>
        <dbReference type="ChEBI" id="CHEBI:57856"/>
        <dbReference type="ChEBI" id="CHEBI:59789"/>
        <dbReference type="ChEBI" id="CHEBI:90615"/>
        <dbReference type="ChEBI" id="CHEBI:90616"/>
        <dbReference type="EC" id="2.1.1.72"/>
    </reaction>
</comment>
<dbReference type="GO" id="GO:0032259">
    <property type="term" value="P:methylation"/>
    <property type="evidence" value="ECO:0007669"/>
    <property type="project" value="UniProtKB-KW"/>
</dbReference>
<protein>
    <recommendedName>
        <fullName evidence="1">site-specific DNA-methyltransferase (adenine-specific)</fullName>
        <ecNumber evidence="1">2.1.1.72</ecNumber>
    </recommendedName>
</protein>
<evidence type="ECO:0000256" key="2">
    <source>
        <dbReference type="ARBA" id="ARBA00022603"/>
    </source>
</evidence>
<evidence type="ECO:0000313" key="5">
    <source>
        <dbReference type="EMBL" id="OGL42759.1"/>
    </source>
</evidence>
<dbReference type="InterPro" id="IPR029063">
    <property type="entry name" value="SAM-dependent_MTases_sf"/>
</dbReference>
<evidence type="ECO:0000256" key="4">
    <source>
        <dbReference type="ARBA" id="ARBA00047942"/>
    </source>
</evidence>
<evidence type="ECO:0000256" key="1">
    <source>
        <dbReference type="ARBA" id="ARBA00011900"/>
    </source>
</evidence>
<dbReference type="SUPFAM" id="SSF53335">
    <property type="entry name" value="S-adenosyl-L-methionine-dependent methyltransferases"/>
    <property type="match status" value="1"/>
</dbReference>
<reference evidence="5 6" key="1">
    <citation type="journal article" date="2016" name="Nat. Commun.">
        <title>Thousands of microbial genomes shed light on interconnected biogeochemical processes in an aquifer system.</title>
        <authorList>
            <person name="Anantharaman K."/>
            <person name="Brown C.T."/>
            <person name="Hug L.A."/>
            <person name="Sharon I."/>
            <person name="Castelle C.J."/>
            <person name="Probst A.J."/>
            <person name="Thomas B.C."/>
            <person name="Singh A."/>
            <person name="Wilkins M.J."/>
            <person name="Karaoz U."/>
            <person name="Brodie E.L."/>
            <person name="Williams K.H."/>
            <person name="Hubbard S.S."/>
            <person name="Banfield J.F."/>
        </authorList>
    </citation>
    <scope>NUCLEOTIDE SEQUENCE [LARGE SCALE GENOMIC DNA]</scope>
</reference>
<keyword evidence="3" id="KW-0808">Transferase</keyword>
<organism evidence="5 6">
    <name type="scientific">Candidatus Schekmanbacteria bacterium RBG_13_48_7</name>
    <dbReference type="NCBI Taxonomy" id="1817878"/>
    <lineage>
        <taxon>Bacteria</taxon>
        <taxon>Candidatus Schekmaniibacteriota</taxon>
    </lineage>
</organism>
<accession>A0A1F7RMH4</accession>
<dbReference type="PANTHER" id="PTHR33841">
    <property type="entry name" value="DNA METHYLTRANSFERASE YEEA-RELATED"/>
    <property type="match status" value="1"/>
</dbReference>
<sequence length="628" mass="73980">MIELKTKIKNLIENFKEGNLTDLSLSLFKDLGYKTDRQSPFIQKTYQFFKDSFLDNATRFNQAKALVSEWKYIDLLFQLSKDEISHQISLFDTRRIDNTIIESYLFFALELFKDHYSRTALSQITREINKVFPMPVMVLFKYGQSLTLAVINRRLHKRDERKDVLEKVTLIKDINIEQPHRAHIEILFDLSFSELLRIHKFTNFVELHHAWQKTLDIKELNKRFFQELANWYFWAMEHVSFPDDVEKDREIRNATSLIRLITRIIFIWFLKEKDLVPEMLFDRKELSRVLREFARNKKSISYYHAILQNLFFGTLNQKMNERGFTRNGNLELNKREYGVKNLFRYANCFTVSEKEALALFKDIPFLNGGLFDCLDKENDDGKVLYSDGFSRNPRKQAIVPDFLFFGSEEEYDLNDVYGTKNKRYKVKGLIDILAGYKFTVAENTPIEEEVALDPELLGKVFENLLASYNPETRTTARKQTGSFYTPREIVNYMVDESLIAYLSQALIKGRRTRNDIENCLRDLLSYSETPNPFDYEETRLLIAAIDSCKILDPACGSGAFPMGMLHKLVHILHKLDPQNDHWKERQIKKVRQIDDPVIRNQSIAKIISAFENNELDYGRKLYLIENCI</sequence>
<proteinExistence type="predicted"/>
<dbReference type="AlphaFoldDB" id="A0A1F7RMH4"/>
<dbReference type="Gene3D" id="3.40.50.150">
    <property type="entry name" value="Vaccinia Virus protein VP39"/>
    <property type="match status" value="1"/>
</dbReference>
<evidence type="ECO:0000313" key="6">
    <source>
        <dbReference type="Proteomes" id="UP000179266"/>
    </source>
</evidence>
<evidence type="ECO:0000256" key="3">
    <source>
        <dbReference type="ARBA" id="ARBA00022679"/>
    </source>
</evidence>
<name>A0A1F7RMH4_9BACT</name>
<keyword evidence="2" id="KW-0489">Methyltransferase</keyword>
<dbReference type="EC" id="2.1.1.72" evidence="1"/>
<dbReference type="GO" id="GO:0009007">
    <property type="term" value="F:site-specific DNA-methyltransferase (adenine-specific) activity"/>
    <property type="evidence" value="ECO:0007669"/>
    <property type="project" value="UniProtKB-EC"/>
</dbReference>
<dbReference type="InterPro" id="IPR050953">
    <property type="entry name" value="N4_N6_ade-DNA_methylase"/>
</dbReference>